<evidence type="ECO:0000313" key="2">
    <source>
        <dbReference type="EMBL" id="RCW76984.1"/>
    </source>
</evidence>
<keyword evidence="1" id="KW-0812">Transmembrane</keyword>
<dbReference type="AlphaFoldDB" id="A0A368YFM1"/>
<accession>A0A368YFM1</accession>
<keyword evidence="1" id="KW-1133">Transmembrane helix</keyword>
<name>A0A368YFM1_9BACI</name>
<protein>
    <submittedName>
        <fullName evidence="2">Uncharacterized protein</fullName>
    </submittedName>
</protein>
<keyword evidence="1" id="KW-0472">Membrane</keyword>
<evidence type="ECO:0000256" key="1">
    <source>
        <dbReference type="SAM" id="Phobius"/>
    </source>
</evidence>
<sequence length="51" mass="5871">MNRVLETLKNMSLDLFSMGKGFVYGFVMIGLFIVIGGMLLYAFLYIRNLLF</sequence>
<comment type="caution">
    <text evidence="2">The sequence shown here is derived from an EMBL/GenBank/DDBJ whole genome shotgun (WGS) entry which is preliminary data.</text>
</comment>
<organism evidence="2 3">
    <name type="scientific">Saliterribacillus persicus</name>
    <dbReference type="NCBI Taxonomy" id="930114"/>
    <lineage>
        <taxon>Bacteria</taxon>
        <taxon>Bacillati</taxon>
        <taxon>Bacillota</taxon>
        <taxon>Bacilli</taxon>
        <taxon>Bacillales</taxon>
        <taxon>Bacillaceae</taxon>
        <taxon>Saliterribacillus</taxon>
    </lineage>
</organism>
<keyword evidence="3" id="KW-1185">Reference proteome</keyword>
<feature type="transmembrane region" description="Helical" evidence="1">
    <location>
        <begin position="21"/>
        <end position="46"/>
    </location>
</feature>
<dbReference type="Proteomes" id="UP000252585">
    <property type="component" value="Unassembled WGS sequence"/>
</dbReference>
<dbReference type="EMBL" id="QPJJ01000002">
    <property type="protein sequence ID" value="RCW76984.1"/>
    <property type="molecule type" value="Genomic_DNA"/>
</dbReference>
<evidence type="ECO:0000313" key="3">
    <source>
        <dbReference type="Proteomes" id="UP000252585"/>
    </source>
</evidence>
<gene>
    <name evidence="2" type="ORF">DFR57_102259</name>
</gene>
<reference evidence="2 3" key="1">
    <citation type="submission" date="2018-07" db="EMBL/GenBank/DDBJ databases">
        <title>Genomic Encyclopedia of Type Strains, Phase IV (KMG-IV): sequencing the most valuable type-strain genomes for metagenomic binning, comparative biology and taxonomic classification.</title>
        <authorList>
            <person name="Goeker M."/>
        </authorList>
    </citation>
    <scope>NUCLEOTIDE SEQUENCE [LARGE SCALE GENOMIC DNA]</scope>
    <source>
        <strain evidence="2 3">DSM 27696</strain>
    </source>
</reference>
<proteinExistence type="predicted"/>